<name>A0ABQ5LVB2_9RHOB</name>
<feature type="transmembrane region" description="Helical" evidence="1">
    <location>
        <begin position="40"/>
        <end position="61"/>
    </location>
</feature>
<gene>
    <name evidence="2" type="ORF">STA1M1_27880</name>
</gene>
<organism evidence="2 3">
    <name type="scientific">Sinisalibacter aestuarii</name>
    <dbReference type="NCBI Taxonomy" id="2949426"/>
    <lineage>
        <taxon>Bacteria</taxon>
        <taxon>Pseudomonadati</taxon>
        <taxon>Pseudomonadota</taxon>
        <taxon>Alphaproteobacteria</taxon>
        <taxon>Rhodobacterales</taxon>
        <taxon>Roseobacteraceae</taxon>
        <taxon>Sinisalibacter</taxon>
    </lineage>
</organism>
<keyword evidence="3" id="KW-1185">Reference proteome</keyword>
<keyword evidence="1" id="KW-0472">Membrane</keyword>
<dbReference type="EMBL" id="BROH01000008">
    <property type="protein sequence ID" value="GKY88919.1"/>
    <property type="molecule type" value="Genomic_DNA"/>
</dbReference>
<reference evidence="2" key="1">
    <citation type="journal article" date="2023" name="Int. J. Syst. Evol. Microbiol.">
        <title>Sinisalibacter aestuarii sp. nov., isolated from estuarine sediment of the Arakawa River.</title>
        <authorList>
            <person name="Arafat S.T."/>
            <person name="Hirano S."/>
            <person name="Sato A."/>
            <person name="Takeuchi K."/>
            <person name="Yasuda T."/>
            <person name="Terahara T."/>
            <person name="Hamada M."/>
            <person name="Kobayashi T."/>
        </authorList>
    </citation>
    <scope>NUCLEOTIDE SEQUENCE</scope>
    <source>
        <strain evidence="2">B-399</strain>
    </source>
</reference>
<evidence type="ECO:0000256" key="1">
    <source>
        <dbReference type="SAM" id="Phobius"/>
    </source>
</evidence>
<sequence length="223" mass="25172">MNPTETTQDSYRHTSSAGQESYQKPYIDWSRPWVGGPDTIAQWVMAFFTIGAVYLVWRTLISTQDMVKDTRRIGDAQTRAYVAVESCTIDVSADVIRYNLKIKNFGHSPATQIRSRISWEVSEGEFQEQWMSDLGDGHSIGPIPPGSYVTHDGNTLDVKQIEYQLSRAEINNINAGSSTFWIFGEITYRTLERINAVSTICGFASQQHGRWVLRICSTGNDMT</sequence>
<comment type="caution">
    <text evidence="2">The sequence shown here is derived from an EMBL/GenBank/DDBJ whole genome shotgun (WGS) entry which is preliminary data.</text>
</comment>
<proteinExistence type="predicted"/>
<dbReference type="Proteomes" id="UP001144205">
    <property type="component" value="Unassembled WGS sequence"/>
</dbReference>
<evidence type="ECO:0000313" key="2">
    <source>
        <dbReference type="EMBL" id="GKY88919.1"/>
    </source>
</evidence>
<evidence type="ECO:0000313" key="3">
    <source>
        <dbReference type="Proteomes" id="UP001144205"/>
    </source>
</evidence>
<keyword evidence="1" id="KW-1133">Transmembrane helix</keyword>
<protein>
    <submittedName>
        <fullName evidence="2">Uncharacterized protein</fullName>
    </submittedName>
</protein>
<accession>A0ABQ5LVB2</accession>
<keyword evidence="1" id="KW-0812">Transmembrane</keyword>